<proteinExistence type="predicted"/>
<reference evidence="1 2" key="1">
    <citation type="submission" date="2024-07" db="EMBL/GenBank/DDBJ databases">
        <title>Section-level genome sequencing and comparative genomics of Aspergillus sections Usti and Cavernicolus.</title>
        <authorList>
            <consortium name="Lawrence Berkeley National Laboratory"/>
            <person name="Nybo J.L."/>
            <person name="Vesth T.C."/>
            <person name="Theobald S."/>
            <person name="Frisvad J.C."/>
            <person name="Larsen T.O."/>
            <person name="Kjaerboelling I."/>
            <person name="Rothschild-Mancinelli K."/>
            <person name="Lyhne E.K."/>
            <person name="Kogle M.E."/>
            <person name="Barry K."/>
            <person name="Clum A."/>
            <person name="Na H."/>
            <person name="Ledsgaard L."/>
            <person name="Lin J."/>
            <person name="Lipzen A."/>
            <person name="Kuo A."/>
            <person name="Riley R."/>
            <person name="Mondo S."/>
            <person name="Labutti K."/>
            <person name="Haridas S."/>
            <person name="Pangalinan J."/>
            <person name="Salamov A.A."/>
            <person name="Simmons B.A."/>
            <person name="Magnuson J.K."/>
            <person name="Chen J."/>
            <person name="Drula E."/>
            <person name="Henrissat B."/>
            <person name="Wiebenga A."/>
            <person name="Lubbers R.J."/>
            <person name="Gomes A.C."/>
            <person name="Makela M.R."/>
            <person name="Stajich J."/>
            <person name="Grigoriev I.V."/>
            <person name="Mortensen U.H."/>
            <person name="De Vries R.P."/>
            <person name="Baker S.E."/>
            <person name="Andersen M.R."/>
        </authorList>
    </citation>
    <scope>NUCLEOTIDE SEQUENCE [LARGE SCALE GENOMIC DNA]</scope>
    <source>
        <strain evidence="1 2">CBS 588.65</strain>
    </source>
</reference>
<comment type="caution">
    <text evidence="1">The sequence shown here is derived from an EMBL/GenBank/DDBJ whole genome shotgun (WGS) entry which is preliminary data.</text>
</comment>
<sequence>MHRVRALAGLAKWETAATYAYMATRIDPKYVEAWESYEQAIKVVGAAATDTMRQGLAREKSRDKQAVLRNEFADKEWEIARKSYQIHSLVHERQAEGLLLFAEHLKWPYLSEARDRIETAYSRLRSGQAQPLDLFDWILGTTLSGKWFSSKIMCALILCTPSLAQDLPGVSGQSSAAYSVASQGLAR</sequence>
<accession>A0ABR4GU36</accession>
<gene>
    <name evidence="1" type="ORF">BJX63DRAFT_438235</name>
</gene>
<evidence type="ECO:0000313" key="1">
    <source>
        <dbReference type="EMBL" id="KAL2802064.1"/>
    </source>
</evidence>
<name>A0ABR4GU36_9EURO</name>
<dbReference type="EMBL" id="JBFXLT010000212">
    <property type="protein sequence ID" value="KAL2802064.1"/>
    <property type="molecule type" value="Genomic_DNA"/>
</dbReference>
<protein>
    <submittedName>
        <fullName evidence="1">Uncharacterized protein</fullName>
    </submittedName>
</protein>
<keyword evidence="2" id="KW-1185">Reference proteome</keyword>
<organism evidence="1 2">
    <name type="scientific">Aspergillus granulosus</name>
    <dbReference type="NCBI Taxonomy" id="176169"/>
    <lineage>
        <taxon>Eukaryota</taxon>
        <taxon>Fungi</taxon>
        <taxon>Dikarya</taxon>
        <taxon>Ascomycota</taxon>
        <taxon>Pezizomycotina</taxon>
        <taxon>Eurotiomycetes</taxon>
        <taxon>Eurotiomycetidae</taxon>
        <taxon>Eurotiales</taxon>
        <taxon>Aspergillaceae</taxon>
        <taxon>Aspergillus</taxon>
        <taxon>Aspergillus subgen. Nidulantes</taxon>
    </lineage>
</organism>
<dbReference type="Proteomes" id="UP001610334">
    <property type="component" value="Unassembled WGS sequence"/>
</dbReference>
<evidence type="ECO:0000313" key="2">
    <source>
        <dbReference type="Proteomes" id="UP001610334"/>
    </source>
</evidence>